<dbReference type="GO" id="GO:0005516">
    <property type="term" value="F:calmodulin binding"/>
    <property type="evidence" value="ECO:0007669"/>
    <property type="project" value="UniProtKB-KW"/>
</dbReference>
<dbReference type="PROSITE" id="PS00108">
    <property type="entry name" value="PROTEIN_KINASE_ST"/>
    <property type="match status" value="1"/>
</dbReference>
<keyword evidence="17" id="KW-1185">Reference proteome</keyword>
<sequence length="393" mass="44455">MSLHNLIGRVTGQPSSYTKKSHYNFGKTLGAGTFGVVKYAKMNTTGEEVAVKIILKKTLKGNEKMVYDELEMLQQLEHPHIVRFKDWFESREKFYIVTQLATGGELFDRICEQGRFTEQDASRCIKEVLDAIDYLHSKNIVHRDLKPENLLYVTPEHDSDLVLADFGIAKTLNSPEEQLTSMAGSFGYAAPEILRGTGHGKPCDIWSLGVITYTVLSGYSPFRAENVPDFLEEVSDDYRIVCHERYWKHISNAAKEFIQSMLEVDPHKRPTTKELLKHPWIAGDEANSTEDLLPNIREGFNARQKFRRAIEAVRLSNRMRALQMADDESDDDFKDDSGVSESTLKALSAFGKSSTNKSGARFQEVVMAAARNKDIVSQEDQDQSDTSKKQNTI</sequence>
<protein>
    <recommendedName>
        <fullName evidence="2">calcium/calmodulin-dependent protein kinase</fullName>
        <ecNumber evidence="2">2.7.11.17</ecNumber>
    </recommendedName>
</protein>
<dbReference type="SUPFAM" id="SSF56112">
    <property type="entry name" value="Protein kinase-like (PK-like)"/>
    <property type="match status" value="1"/>
</dbReference>
<organism evidence="16 17">
    <name type="scientific">Trichomonascus ciferrii</name>
    <dbReference type="NCBI Taxonomy" id="44093"/>
    <lineage>
        <taxon>Eukaryota</taxon>
        <taxon>Fungi</taxon>
        <taxon>Dikarya</taxon>
        <taxon>Ascomycota</taxon>
        <taxon>Saccharomycotina</taxon>
        <taxon>Dipodascomycetes</taxon>
        <taxon>Dipodascales</taxon>
        <taxon>Trichomonascaceae</taxon>
        <taxon>Trichomonascus</taxon>
        <taxon>Trichomonascus ciferrii complex</taxon>
    </lineage>
</organism>
<evidence type="ECO:0000256" key="2">
    <source>
        <dbReference type="ARBA" id="ARBA00012434"/>
    </source>
</evidence>
<dbReference type="FunFam" id="3.30.200.20:FF:000278">
    <property type="entry name" value="Calcium/calmodulin-dependent protein kinase II"/>
    <property type="match status" value="1"/>
</dbReference>
<dbReference type="FunFam" id="1.10.510.10:FF:000449">
    <property type="entry name" value="Calcium/calmodulin-dependent protein kinase"/>
    <property type="match status" value="1"/>
</dbReference>
<dbReference type="GO" id="GO:0004683">
    <property type="term" value="F:calcium/calmodulin-dependent protein kinase activity"/>
    <property type="evidence" value="ECO:0007669"/>
    <property type="project" value="UniProtKB-EC"/>
</dbReference>
<keyword evidence="7" id="KW-0418">Kinase</keyword>
<dbReference type="InterPro" id="IPR000719">
    <property type="entry name" value="Prot_kinase_dom"/>
</dbReference>
<dbReference type="EMBL" id="SWFS01000283">
    <property type="protein sequence ID" value="KAA8911447.1"/>
    <property type="molecule type" value="Genomic_DNA"/>
</dbReference>
<dbReference type="PROSITE" id="PS50011">
    <property type="entry name" value="PROTEIN_KINASE_DOM"/>
    <property type="match status" value="1"/>
</dbReference>
<dbReference type="PANTHER" id="PTHR24347">
    <property type="entry name" value="SERINE/THREONINE-PROTEIN KINASE"/>
    <property type="match status" value="1"/>
</dbReference>
<evidence type="ECO:0000313" key="17">
    <source>
        <dbReference type="Proteomes" id="UP000761534"/>
    </source>
</evidence>
<evidence type="ECO:0000259" key="15">
    <source>
        <dbReference type="PROSITE" id="PS50011"/>
    </source>
</evidence>
<dbReference type="Pfam" id="PF00069">
    <property type="entry name" value="Pkinase"/>
    <property type="match status" value="1"/>
</dbReference>
<evidence type="ECO:0000256" key="11">
    <source>
        <dbReference type="ARBA" id="ARBA00047430"/>
    </source>
</evidence>
<feature type="region of interest" description="Disordered" evidence="14">
    <location>
        <begin position="373"/>
        <end position="393"/>
    </location>
</feature>
<dbReference type="EC" id="2.7.11.17" evidence="2"/>
<comment type="catalytic activity">
    <reaction evidence="10">
        <text>L-threonyl-[protein] + ATP = O-phospho-L-threonyl-[protein] + ADP + H(+)</text>
        <dbReference type="Rhea" id="RHEA:46608"/>
        <dbReference type="Rhea" id="RHEA-COMP:11060"/>
        <dbReference type="Rhea" id="RHEA-COMP:11605"/>
        <dbReference type="ChEBI" id="CHEBI:15378"/>
        <dbReference type="ChEBI" id="CHEBI:30013"/>
        <dbReference type="ChEBI" id="CHEBI:30616"/>
        <dbReference type="ChEBI" id="CHEBI:61977"/>
        <dbReference type="ChEBI" id="CHEBI:456216"/>
        <dbReference type="EC" id="2.7.11.17"/>
    </reaction>
</comment>
<keyword evidence="8 12" id="KW-0067">ATP-binding</keyword>
<evidence type="ECO:0000256" key="9">
    <source>
        <dbReference type="ARBA" id="ARBA00022860"/>
    </source>
</evidence>
<dbReference type="CDD" id="cd05117">
    <property type="entry name" value="STKc_CAMK"/>
    <property type="match status" value="1"/>
</dbReference>
<evidence type="ECO:0000256" key="14">
    <source>
        <dbReference type="SAM" id="MobiDB-lite"/>
    </source>
</evidence>
<dbReference type="InterPro" id="IPR011009">
    <property type="entry name" value="Kinase-like_dom_sf"/>
</dbReference>
<keyword evidence="6 12" id="KW-0547">Nucleotide-binding</keyword>
<evidence type="ECO:0000256" key="4">
    <source>
        <dbReference type="ARBA" id="ARBA00022553"/>
    </source>
</evidence>
<evidence type="ECO:0000256" key="12">
    <source>
        <dbReference type="PROSITE-ProRule" id="PRU10141"/>
    </source>
</evidence>
<name>A0A642V2R6_9ASCO</name>
<reference evidence="16" key="1">
    <citation type="journal article" date="2019" name="G3 (Bethesda)">
        <title>Genome Assemblies of Two Rare Opportunistic Yeast Pathogens: Diutina rugosa (syn. Candida rugosa) and Trichomonascus ciferrii (syn. Candida ciferrii).</title>
        <authorList>
            <person name="Mixao V."/>
            <person name="Saus E."/>
            <person name="Hansen A.P."/>
            <person name="Lass-Florl C."/>
            <person name="Gabaldon T."/>
        </authorList>
    </citation>
    <scope>NUCLEOTIDE SEQUENCE</scope>
    <source>
        <strain evidence="16">CBS 4856</strain>
    </source>
</reference>
<evidence type="ECO:0000256" key="7">
    <source>
        <dbReference type="ARBA" id="ARBA00022777"/>
    </source>
</evidence>
<comment type="similarity">
    <text evidence="1">Belongs to the protein kinase superfamily. CAMK Ser/Thr protein kinase family. CaMK subfamily.</text>
</comment>
<dbReference type="PROSITE" id="PS00107">
    <property type="entry name" value="PROTEIN_KINASE_ATP"/>
    <property type="match status" value="1"/>
</dbReference>
<feature type="binding site" evidence="12">
    <location>
        <position position="56"/>
    </location>
    <ligand>
        <name>ATP</name>
        <dbReference type="ChEBI" id="CHEBI:30616"/>
    </ligand>
</feature>
<comment type="catalytic activity">
    <reaction evidence="11">
        <text>L-seryl-[protein] + ATP = O-phospho-L-seryl-[protein] + ADP + H(+)</text>
        <dbReference type="Rhea" id="RHEA:17989"/>
        <dbReference type="Rhea" id="RHEA-COMP:9863"/>
        <dbReference type="Rhea" id="RHEA-COMP:11604"/>
        <dbReference type="ChEBI" id="CHEBI:15378"/>
        <dbReference type="ChEBI" id="CHEBI:29999"/>
        <dbReference type="ChEBI" id="CHEBI:30616"/>
        <dbReference type="ChEBI" id="CHEBI:83421"/>
        <dbReference type="ChEBI" id="CHEBI:456216"/>
        <dbReference type="EC" id="2.7.11.17"/>
    </reaction>
</comment>
<keyword evidence="9" id="KW-0112">Calmodulin-binding</keyword>
<dbReference type="Gene3D" id="3.30.200.20">
    <property type="entry name" value="Phosphorylase Kinase, domain 1"/>
    <property type="match status" value="1"/>
</dbReference>
<dbReference type="Gene3D" id="1.10.510.10">
    <property type="entry name" value="Transferase(Phosphotransferase) domain 1"/>
    <property type="match status" value="1"/>
</dbReference>
<keyword evidence="5" id="KW-0808">Transferase</keyword>
<feature type="domain" description="Protein kinase" evidence="15">
    <location>
        <begin position="23"/>
        <end position="281"/>
    </location>
</feature>
<comment type="caution">
    <text evidence="16">The sequence shown here is derived from an EMBL/GenBank/DDBJ whole genome shotgun (WGS) entry which is preliminary data.</text>
</comment>
<dbReference type="AlphaFoldDB" id="A0A642V2R6"/>
<dbReference type="VEuPathDB" id="FungiDB:TRICI_003809"/>
<keyword evidence="4" id="KW-0597">Phosphoprotein</keyword>
<evidence type="ECO:0000256" key="3">
    <source>
        <dbReference type="ARBA" id="ARBA00022527"/>
    </source>
</evidence>
<dbReference type="InterPro" id="IPR008271">
    <property type="entry name" value="Ser/Thr_kinase_AS"/>
</dbReference>
<dbReference type="InterPro" id="IPR017441">
    <property type="entry name" value="Protein_kinase_ATP_BS"/>
</dbReference>
<evidence type="ECO:0000256" key="10">
    <source>
        <dbReference type="ARBA" id="ARBA00047307"/>
    </source>
</evidence>
<proteinExistence type="inferred from homology"/>
<evidence type="ECO:0000256" key="1">
    <source>
        <dbReference type="ARBA" id="ARBA00005354"/>
    </source>
</evidence>
<dbReference type="OrthoDB" id="40902at2759"/>
<evidence type="ECO:0000256" key="13">
    <source>
        <dbReference type="RuleBase" id="RU000304"/>
    </source>
</evidence>
<accession>A0A642V2R6</accession>
<gene>
    <name evidence="16" type="ORF">TRICI_003809</name>
</gene>
<keyword evidence="3 13" id="KW-0723">Serine/threonine-protein kinase</keyword>
<evidence type="ECO:0000256" key="8">
    <source>
        <dbReference type="ARBA" id="ARBA00022840"/>
    </source>
</evidence>
<dbReference type="GO" id="GO:0005524">
    <property type="term" value="F:ATP binding"/>
    <property type="evidence" value="ECO:0007669"/>
    <property type="project" value="UniProtKB-UniRule"/>
</dbReference>
<dbReference type="SMART" id="SM00220">
    <property type="entry name" value="S_TKc"/>
    <property type="match status" value="1"/>
</dbReference>
<evidence type="ECO:0000256" key="6">
    <source>
        <dbReference type="ARBA" id="ARBA00022741"/>
    </source>
</evidence>
<evidence type="ECO:0000256" key="5">
    <source>
        <dbReference type="ARBA" id="ARBA00022679"/>
    </source>
</evidence>
<evidence type="ECO:0000313" key="16">
    <source>
        <dbReference type="EMBL" id="KAA8911447.1"/>
    </source>
</evidence>
<dbReference type="Proteomes" id="UP000761534">
    <property type="component" value="Unassembled WGS sequence"/>
</dbReference>